<evidence type="ECO:0000313" key="10">
    <source>
        <dbReference type="EMBL" id="KAF5333049.1"/>
    </source>
</evidence>
<evidence type="ECO:0000313" key="11">
    <source>
        <dbReference type="Proteomes" id="UP000559256"/>
    </source>
</evidence>
<feature type="region of interest" description="Disordered" evidence="8">
    <location>
        <begin position="407"/>
        <end position="451"/>
    </location>
</feature>
<accession>A0A8H5C0T6</accession>
<name>A0A8H5C0T6_9AGAR</name>
<gene>
    <name evidence="10" type="ORF">D9758_017300</name>
</gene>
<dbReference type="Proteomes" id="UP000559256">
    <property type="component" value="Unassembled WGS sequence"/>
</dbReference>
<comment type="function">
    <text evidence="1">May be involved in a process influencing telomere capping.</text>
</comment>
<evidence type="ECO:0000256" key="8">
    <source>
        <dbReference type="SAM" id="MobiDB-lite"/>
    </source>
</evidence>
<evidence type="ECO:0000256" key="4">
    <source>
        <dbReference type="ARBA" id="ARBA00009461"/>
    </source>
</evidence>
<dbReference type="InterPro" id="IPR028094">
    <property type="entry name" value="RTC4_C"/>
</dbReference>
<comment type="subcellular location">
    <subcellularLocation>
        <location evidence="3">Cytoplasm</location>
    </subcellularLocation>
    <subcellularLocation>
        <location evidence="2">Nucleus</location>
    </subcellularLocation>
</comment>
<keyword evidence="6" id="KW-0963">Cytoplasm</keyword>
<evidence type="ECO:0000256" key="7">
    <source>
        <dbReference type="ARBA" id="ARBA00023242"/>
    </source>
</evidence>
<evidence type="ECO:0000256" key="5">
    <source>
        <dbReference type="ARBA" id="ARBA00015162"/>
    </source>
</evidence>
<proteinExistence type="inferred from homology"/>
<evidence type="ECO:0000256" key="6">
    <source>
        <dbReference type="ARBA" id="ARBA00022490"/>
    </source>
</evidence>
<comment type="similarity">
    <text evidence="4">Belongs to the RTC4 family.</text>
</comment>
<dbReference type="GO" id="GO:0005737">
    <property type="term" value="C:cytoplasm"/>
    <property type="evidence" value="ECO:0007669"/>
    <property type="project" value="UniProtKB-SubCell"/>
</dbReference>
<protein>
    <recommendedName>
        <fullName evidence="5">Restriction of telomere capping protein 4</fullName>
    </recommendedName>
</protein>
<comment type="caution">
    <text evidence="10">The sequence shown here is derived from an EMBL/GenBank/DDBJ whole genome shotgun (WGS) entry which is preliminary data.</text>
</comment>
<keyword evidence="7" id="KW-0539">Nucleus</keyword>
<dbReference type="Pfam" id="PF14474">
    <property type="entry name" value="RTC4"/>
    <property type="match status" value="1"/>
</dbReference>
<feature type="compositionally biased region" description="Low complexity" evidence="8">
    <location>
        <begin position="115"/>
        <end position="133"/>
    </location>
</feature>
<sequence>MVFNVLQDFSDSEGSSDDENLFPDPEEVPVPKPGFSMEPLRFLGSSYRKTSANASEPISHSLPYVRIPKSLPKHSNDNIEDAGLPDVVSETRNKSGQPQQDHSASSTATPEEPTSLSAPASPVSSHSPHLLSPEPMALDDDLLFDKENVPPKPLLIGHDAGSDLIDIEDGKKLDLESDCESERETDHSKLCPWCDDVMPDNPSKGLLRLIEEVKRLSKSQPRPGNRFGLRAQIPQFAGVCLKHRYESEDLLLARQEGWPEKIDWNKVKQEIGAMEPGLKSLCEDHQLEDGSRYRDRFLFWTEVAEKVEEVGLSKFIKSEMNFFDRYLVGYYGQIGYTLIDSEIKRMFPRDYLQQMPLEPLNAAVFHRFILIPSVAMQLIMLDRGIESWAAIDVLRASSRYGNMTFPLDEEESEGKMDNGAKRSGKKRKDAENGKTAVTQNAPRPKRTCRRD</sequence>
<keyword evidence="11" id="KW-1185">Reference proteome</keyword>
<organism evidence="10 11">
    <name type="scientific">Tetrapyrgos nigripes</name>
    <dbReference type="NCBI Taxonomy" id="182062"/>
    <lineage>
        <taxon>Eukaryota</taxon>
        <taxon>Fungi</taxon>
        <taxon>Dikarya</taxon>
        <taxon>Basidiomycota</taxon>
        <taxon>Agaricomycotina</taxon>
        <taxon>Agaricomycetes</taxon>
        <taxon>Agaricomycetidae</taxon>
        <taxon>Agaricales</taxon>
        <taxon>Marasmiineae</taxon>
        <taxon>Marasmiaceae</taxon>
        <taxon>Tetrapyrgos</taxon>
    </lineage>
</organism>
<dbReference type="GO" id="GO:0005634">
    <property type="term" value="C:nucleus"/>
    <property type="evidence" value="ECO:0007669"/>
    <property type="project" value="UniProtKB-SubCell"/>
</dbReference>
<feature type="compositionally biased region" description="Polar residues" evidence="8">
    <location>
        <begin position="94"/>
        <end position="114"/>
    </location>
</feature>
<evidence type="ECO:0000259" key="9">
    <source>
        <dbReference type="Pfam" id="PF14474"/>
    </source>
</evidence>
<dbReference type="OrthoDB" id="128308at2759"/>
<dbReference type="AlphaFoldDB" id="A0A8H5C0T6"/>
<feature type="compositionally biased region" description="Acidic residues" evidence="8">
    <location>
        <begin position="10"/>
        <end position="27"/>
    </location>
</feature>
<dbReference type="EMBL" id="JAACJM010000291">
    <property type="protein sequence ID" value="KAF5333049.1"/>
    <property type="molecule type" value="Genomic_DNA"/>
</dbReference>
<dbReference type="PANTHER" id="PTHR41391:SF1">
    <property type="entry name" value="RESTRICTION OF TELOMERE CAPPING PROTEIN 4"/>
    <property type="match status" value="1"/>
</dbReference>
<reference evidence="10 11" key="1">
    <citation type="journal article" date="2020" name="ISME J.">
        <title>Uncovering the hidden diversity of litter-decomposition mechanisms in mushroom-forming fungi.</title>
        <authorList>
            <person name="Floudas D."/>
            <person name="Bentzer J."/>
            <person name="Ahren D."/>
            <person name="Johansson T."/>
            <person name="Persson P."/>
            <person name="Tunlid A."/>
        </authorList>
    </citation>
    <scope>NUCLEOTIDE SEQUENCE [LARGE SCALE GENOMIC DNA]</scope>
    <source>
        <strain evidence="10 11">CBS 291.85</strain>
    </source>
</reference>
<evidence type="ECO:0000256" key="2">
    <source>
        <dbReference type="ARBA" id="ARBA00004123"/>
    </source>
</evidence>
<feature type="region of interest" description="Disordered" evidence="8">
    <location>
        <begin position="1"/>
        <end position="134"/>
    </location>
</feature>
<evidence type="ECO:0000256" key="3">
    <source>
        <dbReference type="ARBA" id="ARBA00004496"/>
    </source>
</evidence>
<dbReference type="InterPro" id="IPR039024">
    <property type="entry name" value="RTC4"/>
</dbReference>
<dbReference type="PANTHER" id="PTHR41391">
    <property type="entry name" value="RESTRICTION OF TELOMERE CAPPING PROTEIN 4"/>
    <property type="match status" value="1"/>
</dbReference>
<feature type="domain" description="Restriction of telomere capping protein 4 C-terminal" evidence="9">
    <location>
        <begin position="298"/>
        <end position="404"/>
    </location>
</feature>
<evidence type="ECO:0000256" key="1">
    <source>
        <dbReference type="ARBA" id="ARBA00002738"/>
    </source>
</evidence>
<feature type="compositionally biased region" description="Polar residues" evidence="8">
    <location>
        <begin position="47"/>
        <end position="58"/>
    </location>
</feature>